<proteinExistence type="predicted"/>
<dbReference type="AlphaFoldDB" id="A0A834EMU0"/>
<dbReference type="Proteomes" id="UP000664940">
    <property type="component" value="Unassembled WGS sequence"/>
</dbReference>
<protein>
    <submittedName>
        <fullName evidence="1">Uncharacterized protein</fullName>
    </submittedName>
</protein>
<name>A0A834EMU0_9CHIR</name>
<evidence type="ECO:0000313" key="1">
    <source>
        <dbReference type="EMBL" id="KAF6119932.1"/>
    </source>
</evidence>
<dbReference type="EMBL" id="JABVXQ010000003">
    <property type="protein sequence ID" value="KAF6119932.1"/>
    <property type="molecule type" value="Genomic_DNA"/>
</dbReference>
<evidence type="ECO:0000313" key="2">
    <source>
        <dbReference type="Proteomes" id="UP000664940"/>
    </source>
</evidence>
<gene>
    <name evidence="1" type="ORF">HJG60_010304</name>
</gene>
<organism evidence="1 2">
    <name type="scientific">Phyllostomus discolor</name>
    <name type="common">pale spear-nosed bat</name>
    <dbReference type="NCBI Taxonomy" id="89673"/>
    <lineage>
        <taxon>Eukaryota</taxon>
        <taxon>Metazoa</taxon>
        <taxon>Chordata</taxon>
        <taxon>Craniata</taxon>
        <taxon>Vertebrata</taxon>
        <taxon>Euteleostomi</taxon>
        <taxon>Mammalia</taxon>
        <taxon>Eutheria</taxon>
        <taxon>Laurasiatheria</taxon>
        <taxon>Chiroptera</taxon>
        <taxon>Yangochiroptera</taxon>
        <taxon>Phyllostomidae</taxon>
        <taxon>Phyllostominae</taxon>
        <taxon>Phyllostomus</taxon>
    </lineage>
</organism>
<sequence length="132" mass="14396">MTFFEAFTLPSPSCLTGSTGALSGDHAQDTGFRDQGSPQVMLGVLGPTPPAPNQLCLWPFSGGTPSLDIQSQAPVFQNHLKVSLPSKRTTLYTKSFTKSKIILFTFSDFCFHKVFSKHAKATECLVGHDMQR</sequence>
<reference evidence="1 2" key="1">
    <citation type="journal article" date="2020" name="Nature">
        <title>Six reference-quality genomes reveal evolution of bat adaptations.</title>
        <authorList>
            <person name="Jebb D."/>
            <person name="Huang Z."/>
            <person name="Pippel M."/>
            <person name="Hughes G.M."/>
            <person name="Lavrichenko K."/>
            <person name="Devanna P."/>
            <person name="Winkler S."/>
            <person name="Jermiin L.S."/>
            <person name="Skirmuntt E.C."/>
            <person name="Katzourakis A."/>
            <person name="Burkitt-Gray L."/>
            <person name="Ray D.A."/>
            <person name="Sullivan K.A.M."/>
            <person name="Roscito J.G."/>
            <person name="Kirilenko B.M."/>
            <person name="Davalos L.M."/>
            <person name="Corthals A.P."/>
            <person name="Power M.L."/>
            <person name="Jones G."/>
            <person name="Ransome R.D."/>
            <person name="Dechmann D.K.N."/>
            <person name="Locatelli A.G."/>
            <person name="Puechmaille S.J."/>
            <person name="Fedrigo O."/>
            <person name="Jarvis E.D."/>
            <person name="Hiller M."/>
            <person name="Vernes S.C."/>
            <person name="Myers E.W."/>
            <person name="Teeling E.C."/>
        </authorList>
    </citation>
    <scope>NUCLEOTIDE SEQUENCE [LARGE SCALE GENOMIC DNA]</scope>
    <source>
        <strain evidence="1">Bat1K_MPI-CBG_1</strain>
    </source>
</reference>
<accession>A0A834EMU0</accession>
<comment type="caution">
    <text evidence="1">The sequence shown here is derived from an EMBL/GenBank/DDBJ whole genome shotgun (WGS) entry which is preliminary data.</text>
</comment>